<dbReference type="InterPro" id="IPR042095">
    <property type="entry name" value="SUMF_sf"/>
</dbReference>
<evidence type="ECO:0000313" key="3">
    <source>
        <dbReference type="Proteomes" id="UP000235584"/>
    </source>
</evidence>
<dbReference type="RefSeq" id="WP_102244942.1">
    <property type="nucleotide sequence ID" value="NZ_CP025704.1"/>
</dbReference>
<accession>A0A2K9NVV7</accession>
<sequence length="412" mass="47032">MNTTKYSLFSLIIGLTLFSQVAKSDELCSFELKGKSANFTMCESKKSHSKLKSVFITQLSHALMIPSEFEAIIKRDNPIYRPDHKGYRMGLANLQWLNAREALERVKTFAADSSFTVTESKAWSDQEKDLQEGISARKDFPAWRKKFNAVVDKMIQDFSKKENITFTKTQIAGNPILRDILSTEYWSEKNQWKVEWVKIPKGKNILGSNKLQPGHFPDETEFTYENKAEFQLMASPITQMQWMQIMGSNPSRFKQRSYCPESVPFLGSAEICPDNPVENISANDVLDFITILSLTYPELKTRLPDQNEWEFAARAQASTIFWFGSNFDDVAKNCWEEVGAKQQTHPVKSKPRNPFGLSDTCGNVWQLTKNKNEYLLKGGSWTGGPRILRPATKTKIAADGRFINVGFRLIKK</sequence>
<gene>
    <name evidence="2" type="ORF">C0V70_16360</name>
</gene>
<feature type="domain" description="Sulfatase-modifying factor enzyme-like" evidence="1">
    <location>
        <begin position="195"/>
        <end position="411"/>
    </location>
</feature>
<dbReference type="SUPFAM" id="SSF56436">
    <property type="entry name" value="C-type lectin-like"/>
    <property type="match status" value="1"/>
</dbReference>
<protein>
    <recommendedName>
        <fullName evidence="1">Sulfatase-modifying factor enzyme-like domain-containing protein</fullName>
    </recommendedName>
</protein>
<dbReference type="Pfam" id="PF03781">
    <property type="entry name" value="FGE-sulfatase"/>
    <property type="match status" value="1"/>
</dbReference>
<organism evidence="2 3">
    <name type="scientific">Bacteriovorax stolpii</name>
    <name type="common">Bdellovibrio stolpii</name>
    <dbReference type="NCBI Taxonomy" id="960"/>
    <lineage>
        <taxon>Bacteria</taxon>
        <taxon>Pseudomonadati</taxon>
        <taxon>Bdellovibrionota</taxon>
        <taxon>Bacteriovoracia</taxon>
        <taxon>Bacteriovoracales</taxon>
        <taxon>Bacteriovoracaceae</taxon>
        <taxon>Bacteriovorax</taxon>
    </lineage>
</organism>
<dbReference type="Gene3D" id="3.90.1580.10">
    <property type="entry name" value="paralog of FGE (formylglycine-generating enzyme)"/>
    <property type="match status" value="1"/>
</dbReference>
<dbReference type="EMBL" id="CP025704">
    <property type="protein sequence ID" value="AUN99651.1"/>
    <property type="molecule type" value="Genomic_DNA"/>
</dbReference>
<name>A0A2K9NVV7_BACTC</name>
<dbReference type="AlphaFoldDB" id="A0A2K9NVV7"/>
<dbReference type="InterPro" id="IPR016187">
    <property type="entry name" value="CTDL_fold"/>
</dbReference>
<dbReference type="Proteomes" id="UP000235584">
    <property type="component" value="Chromosome"/>
</dbReference>
<reference evidence="2 3" key="1">
    <citation type="submission" date="2018-01" db="EMBL/GenBank/DDBJ databases">
        <title>Complete genome sequence of Bacteriovorax stolpii DSM12778.</title>
        <authorList>
            <person name="Tang B."/>
            <person name="Chang J."/>
        </authorList>
    </citation>
    <scope>NUCLEOTIDE SEQUENCE [LARGE SCALE GENOMIC DNA]</scope>
    <source>
        <strain evidence="2 3">DSM 12778</strain>
    </source>
</reference>
<dbReference type="InterPro" id="IPR005532">
    <property type="entry name" value="SUMF_dom"/>
</dbReference>
<dbReference type="KEGG" id="bsto:C0V70_16360"/>
<dbReference type="PANTHER" id="PTHR23150">
    <property type="entry name" value="SULFATASE MODIFYING FACTOR 1, 2"/>
    <property type="match status" value="1"/>
</dbReference>
<dbReference type="PANTHER" id="PTHR23150:SF19">
    <property type="entry name" value="FORMYLGLYCINE-GENERATING ENZYME"/>
    <property type="match status" value="1"/>
</dbReference>
<evidence type="ECO:0000259" key="1">
    <source>
        <dbReference type="Pfam" id="PF03781"/>
    </source>
</evidence>
<proteinExistence type="predicted"/>
<evidence type="ECO:0000313" key="2">
    <source>
        <dbReference type="EMBL" id="AUN99651.1"/>
    </source>
</evidence>
<dbReference type="GO" id="GO:0120147">
    <property type="term" value="F:formylglycine-generating oxidase activity"/>
    <property type="evidence" value="ECO:0007669"/>
    <property type="project" value="TreeGrafter"/>
</dbReference>
<dbReference type="InterPro" id="IPR051043">
    <property type="entry name" value="Sulfatase_Mod_Factor_Kinase"/>
</dbReference>
<keyword evidence="3" id="KW-1185">Reference proteome</keyword>